<feature type="domain" description="DUF6532" evidence="2">
    <location>
        <begin position="262"/>
        <end position="466"/>
    </location>
</feature>
<evidence type="ECO:0000313" key="3">
    <source>
        <dbReference type="EMBL" id="THH14365.1"/>
    </source>
</evidence>
<dbReference type="InterPro" id="IPR045341">
    <property type="entry name" value="DUF6532"/>
</dbReference>
<sequence length="514" mass="56294">MDIENRGTVPKRSGQGDEDDDDDDDASPSDPDSDKSKIDSPSDEEDGDDDLAGQSATQLRSTFAKEQLPAWTSSEPQRVIPSDEEDSQVSPPRYRVASTASSDYDLPPPSTDAATSEMGTEDAVDSDEPQKTTRIVIPPRRSASSQSRPERVYVADESDDDDDPVVSPKKNKPSKKNKPKKITPKKIKSQKTDNPKPPGKHELKRRLERPQFEDTTDQAITAPIVAPQPTVWPVWTNLVRNSRNGIGILLQDPRIGAVLRAANKTIEHDCVFVHPYPELNDKSDYTCATIRQHAGVLAPDVLLRMDDDHRYGDLLGTVPANTISQYRSNIACKSAALISQGYGLEGMHSTEIVTYVAALLREHAFLFALKPGTEVAPILSQPFGHPVIVALLKETLFSTCAHLGHKLFPQFPTVDSEKEMPVPILAIIGTVIEVGLMAWSSGTHHPIAFTAEGTVLVYEEVIGFIKYLKDGLTPAQFHRLRANILQASRKSAQTIASSSTVVASHKVDFASMPQ</sequence>
<proteinExistence type="predicted"/>
<feature type="compositionally biased region" description="Basic residues" evidence="1">
    <location>
        <begin position="169"/>
        <end position="189"/>
    </location>
</feature>
<dbReference type="AlphaFoldDB" id="A0A4S4LQK0"/>
<feature type="compositionally biased region" description="Acidic residues" evidence="1">
    <location>
        <begin position="16"/>
        <end position="27"/>
    </location>
</feature>
<protein>
    <recommendedName>
        <fullName evidence="2">DUF6532 domain-containing protein</fullName>
    </recommendedName>
</protein>
<feature type="compositionally biased region" description="Acidic residues" evidence="1">
    <location>
        <begin position="41"/>
        <end position="51"/>
    </location>
</feature>
<reference evidence="3 4" key="1">
    <citation type="submission" date="2019-02" db="EMBL/GenBank/DDBJ databases">
        <title>Genome sequencing of the rare red list fungi Antrodiella citrinella (Flaviporus citrinellus).</title>
        <authorList>
            <person name="Buettner E."/>
            <person name="Kellner H."/>
        </authorList>
    </citation>
    <scope>NUCLEOTIDE SEQUENCE [LARGE SCALE GENOMIC DNA]</scope>
    <source>
        <strain evidence="3 4">DSM 108506</strain>
    </source>
</reference>
<dbReference type="OrthoDB" id="3214739at2759"/>
<organism evidence="3 4">
    <name type="scientific">Antrodiella citrinella</name>
    <dbReference type="NCBI Taxonomy" id="2447956"/>
    <lineage>
        <taxon>Eukaryota</taxon>
        <taxon>Fungi</taxon>
        <taxon>Dikarya</taxon>
        <taxon>Basidiomycota</taxon>
        <taxon>Agaricomycotina</taxon>
        <taxon>Agaricomycetes</taxon>
        <taxon>Polyporales</taxon>
        <taxon>Steccherinaceae</taxon>
        <taxon>Antrodiella</taxon>
    </lineage>
</organism>
<comment type="caution">
    <text evidence="3">The sequence shown here is derived from an EMBL/GenBank/DDBJ whole genome shotgun (WGS) entry which is preliminary data.</text>
</comment>
<name>A0A4S4LQK0_9APHY</name>
<dbReference type="Proteomes" id="UP000308730">
    <property type="component" value="Unassembled WGS sequence"/>
</dbReference>
<accession>A0A4S4LQK0</accession>
<evidence type="ECO:0000313" key="4">
    <source>
        <dbReference type="Proteomes" id="UP000308730"/>
    </source>
</evidence>
<feature type="region of interest" description="Disordered" evidence="1">
    <location>
        <begin position="1"/>
        <end position="210"/>
    </location>
</feature>
<evidence type="ECO:0000259" key="2">
    <source>
        <dbReference type="Pfam" id="PF20149"/>
    </source>
</evidence>
<gene>
    <name evidence="3" type="ORF">EUX98_g9622</name>
</gene>
<keyword evidence="4" id="KW-1185">Reference proteome</keyword>
<evidence type="ECO:0000256" key="1">
    <source>
        <dbReference type="SAM" id="MobiDB-lite"/>
    </source>
</evidence>
<dbReference type="Pfam" id="PF20149">
    <property type="entry name" value="DUF6532"/>
    <property type="match status" value="1"/>
</dbReference>
<dbReference type="EMBL" id="SGPM01000948">
    <property type="protein sequence ID" value="THH14365.1"/>
    <property type="molecule type" value="Genomic_DNA"/>
</dbReference>
<feature type="compositionally biased region" description="Low complexity" evidence="1">
    <location>
        <begin position="138"/>
        <end position="147"/>
    </location>
</feature>